<evidence type="ECO:0000256" key="2">
    <source>
        <dbReference type="ARBA" id="ARBA00008576"/>
    </source>
</evidence>
<evidence type="ECO:0000256" key="4">
    <source>
        <dbReference type="SAM" id="MobiDB-lite"/>
    </source>
</evidence>
<evidence type="ECO:0000313" key="5">
    <source>
        <dbReference type="EMBL" id="WWD20736.1"/>
    </source>
</evidence>
<name>A0A5M6C8W5_9TREE</name>
<dbReference type="OrthoDB" id="5577072at2759"/>
<dbReference type="KEGG" id="ksn:43587354"/>
<feature type="region of interest" description="Disordered" evidence="4">
    <location>
        <begin position="272"/>
        <end position="480"/>
    </location>
</feature>
<sequence>MSTPISFTVRPPPSSTAPFRPSPLGNGGGSHRGPPSRRLFEQNGDDDDDDDGEGSGYHGSRSRSGSGRPRDERIEGFGGNGKVLGGEKPAGPLVIAALPNKDWRQSSSRRVPTYRPDSKQTTEPIETHERVGDEPQRAGIRNLIKTEEVEQDIKVERIDNDQQQITTTTTSTTATTTTETEVVVKTEPLTLEQQALQAILQGDVKMESEEERLRRELVIDMHANADRTNPITDDEAFKRDVESLPEESTIDDYAAIPVSAFGEAMARGMGWKPTDTSGTKIHEPKLRPALLGLGATALEKPLPPSRAGSSSSKRAPKVSKRDSMKYVMSGAMVKKESSNGSVTASERGTVTPGGSSRRGSPESSEGKRRRDDDYDGRDRDRDGKRRERDSDRYRDREYETEEERAKRKAKERERRDRDRDRYDDRDRDRDRSDRRDDRDRRDGDRDREGRDRDRDRDRRDRDRDSGNERYSNGDRERSAR</sequence>
<dbReference type="AlphaFoldDB" id="A0A5M6C8W5"/>
<comment type="similarity">
    <text evidence="2">Belongs to the SPP2 family.</text>
</comment>
<feature type="compositionally biased region" description="Low complexity" evidence="4">
    <location>
        <begin position="58"/>
        <end position="67"/>
    </location>
</feature>
<dbReference type="Pfam" id="PF12656">
    <property type="entry name" value="G-patch_2"/>
    <property type="match status" value="1"/>
</dbReference>
<dbReference type="RefSeq" id="XP_031862557.1">
    <property type="nucleotide sequence ID" value="XM_032003235.1"/>
</dbReference>
<feature type="compositionally biased region" description="Basic and acidic residues" evidence="4">
    <location>
        <begin position="410"/>
        <end position="480"/>
    </location>
</feature>
<dbReference type="InterPro" id="IPR045166">
    <property type="entry name" value="Spp2-like"/>
</dbReference>
<organism evidence="5 6">
    <name type="scientific">Kwoniella shandongensis</name>
    <dbReference type="NCBI Taxonomy" id="1734106"/>
    <lineage>
        <taxon>Eukaryota</taxon>
        <taxon>Fungi</taxon>
        <taxon>Dikarya</taxon>
        <taxon>Basidiomycota</taxon>
        <taxon>Agaricomycotina</taxon>
        <taxon>Tremellomycetes</taxon>
        <taxon>Tremellales</taxon>
        <taxon>Cryptococcaceae</taxon>
        <taxon>Kwoniella</taxon>
    </lineage>
</organism>
<protein>
    <submittedName>
        <fullName evidence="5">Uncharacterized protein</fullName>
    </submittedName>
</protein>
<keyword evidence="3" id="KW-0539">Nucleus</keyword>
<evidence type="ECO:0000313" key="6">
    <source>
        <dbReference type="Proteomes" id="UP000322225"/>
    </source>
</evidence>
<dbReference type="PANTHER" id="PTHR15818">
    <property type="entry name" value="G PATCH AND KOW-CONTAINING"/>
    <property type="match status" value="1"/>
</dbReference>
<dbReference type="GeneID" id="43587354"/>
<gene>
    <name evidence="5" type="ORF">CI109_105212</name>
</gene>
<reference evidence="5" key="1">
    <citation type="submission" date="2017-08" db="EMBL/GenBank/DDBJ databases">
        <authorList>
            <person name="Cuomo C."/>
            <person name="Billmyre B."/>
            <person name="Heitman J."/>
        </authorList>
    </citation>
    <scope>NUCLEOTIDE SEQUENCE</scope>
    <source>
        <strain evidence="5">CBS 12478</strain>
    </source>
</reference>
<feature type="compositionally biased region" description="Basic and acidic residues" evidence="4">
    <location>
        <begin position="116"/>
        <end position="136"/>
    </location>
</feature>
<keyword evidence="6" id="KW-1185">Reference proteome</keyword>
<evidence type="ECO:0000256" key="1">
    <source>
        <dbReference type="ARBA" id="ARBA00004123"/>
    </source>
</evidence>
<feature type="compositionally biased region" description="Acidic residues" evidence="4">
    <location>
        <begin position="43"/>
        <end position="53"/>
    </location>
</feature>
<feature type="compositionally biased region" description="Basic and acidic residues" evidence="4">
    <location>
        <begin position="364"/>
        <end position="397"/>
    </location>
</feature>
<accession>A0A5M6C8W5</accession>
<dbReference type="GO" id="GO:0000398">
    <property type="term" value="P:mRNA splicing, via spliceosome"/>
    <property type="evidence" value="ECO:0007669"/>
    <property type="project" value="InterPro"/>
</dbReference>
<proteinExistence type="inferred from homology"/>
<comment type="subcellular location">
    <subcellularLocation>
        <location evidence="1">Nucleus</location>
    </subcellularLocation>
</comment>
<dbReference type="Proteomes" id="UP000322225">
    <property type="component" value="Chromosome 9"/>
</dbReference>
<feature type="region of interest" description="Disordered" evidence="4">
    <location>
        <begin position="1"/>
        <end position="138"/>
    </location>
</feature>
<dbReference type="EMBL" id="CP144059">
    <property type="protein sequence ID" value="WWD20736.1"/>
    <property type="molecule type" value="Genomic_DNA"/>
</dbReference>
<evidence type="ECO:0000256" key="3">
    <source>
        <dbReference type="ARBA" id="ARBA00023242"/>
    </source>
</evidence>
<feature type="compositionally biased region" description="Low complexity" evidence="4">
    <location>
        <begin position="347"/>
        <end position="363"/>
    </location>
</feature>
<dbReference type="PANTHER" id="PTHR15818:SF2">
    <property type="entry name" value="G-PATCH DOMAIN AND KOW MOTIFS-CONTAINING PROTEIN"/>
    <property type="match status" value="1"/>
</dbReference>
<reference evidence="5" key="2">
    <citation type="submission" date="2024-01" db="EMBL/GenBank/DDBJ databases">
        <title>Comparative genomics of Cryptococcus and Kwoniella reveals pathogenesis evolution and contrasting modes of karyotype evolution via chromosome fusion or intercentromeric recombination.</title>
        <authorList>
            <person name="Coelho M.A."/>
            <person name="David-Palma M."/>
            <person name="Shea T."/>
            <person name="Bowers K."/>
            <person name="McGinley-Smith S."/>
            <person name="Mohammad A.W."/>
            <person name="Gnirke A."/>
            <person name="Yurkov A.M."/>
            <person name="Nowrousian M."/>
            <person name="Sun S."/>
            <person name="Cuomo C.A."/>
            <person name="Heitman J."/>
        </authorList>
    </citation>
    <scope>NUCLEOTIDE SEQUENCE</scope>
    <source>
        <strain evidence="5">CBS 12478</strain>
    </source>
</reference>
<dbReference type="InterPro" id="IPR026822">
    <property type="entry name" value="Spp2/MOS2_G-patch"/>
</dbReference>
<dbReference type="GO" id="GO:0005681">
    <property type="term" value="C:spliceosomal complex"/>
    <property type="evidence" value="ECO:0007669"/>
    <property type="project" value="TreeGrafter"/>
</dbReference>